<evidence type="ECO:0000313" key="1">
    <source>
        <dbReference type="EMBL" id="MCI0755480.1"/>
    </source>
</evidence>
<sequence>MRLGPVPGADPPEPASRAFRLAGRATRCHRGNVDVVRQKLASELGIVVSLRTVVRAVSHL</sequence>
<dbReference type="Proteomes" id="UP001201985">
    <property type="component" value="Unassembled WGS sequence"/>
</dbReference>
<protein>
    <recommendedName>
        <fullName evidence="3">Winged helix-turn helix</fullName>
    </recommendedName>
</protein>
<name>A0ABS9W862_9PROT</name>
<evidence type="ECO:0000313" key="2">
    <source>
        <dbReference type="Proteomes" id="UP001201985"/>
    </source>
</evidence>
<keyword evidence="2" id="KW-1185">Reference proteome</keyword>
<evidence type="ECO:0008006" key="3">
    <source>
        <dbReference type="Google" id="ProtNLM"/>
    </source>
</evidence>
<proteinExistence type="predicted"/>
<dbReference type="RefSeq" id="WP_241793425.1">
    <property type="nucleotide sequence ID" value="NZ_JALBUU010000032.1"/>
</dbReference>
<gene>
    <name evidence="1" type="ORF">MON41_17315</name>
</gene>
<accession>A0ABS9W862</accession>
<reference evidence="1 2" key="1">
    <citation type="submission" date="2022-03" db="EMBL/GenBank/DDBJ databases">
        <title>Complete genome analysis of Roseomonas KG 17.1 : a prolific producer of plant growth promoters.</title>
        <authorList>
            <person name="Saadouli I."/>
            <person name="Najjari A."/>
            <person name="Mosbah A."/>
            <person name="Ouzari H.I."/>
        </authorList>
    </citation>
    <scope>NUCLEOTIDE SEQUENCE [LARGE SCALE GENOMIC DNA]</scope>
    <source>
        <strain evidence="1 2">KG17-1</strain>
    </source>
</reference>
<dbReference type="EMBL" id="JALBUU010000032">
    <property type="protein sequence ID" value="MCI0755480.1"/>
    <property type="molecule type" value="Genomic_DNA"/>
</dbReference>
<comment type="caution">
    <text evidence="1">The sequence shown here is derived from an EMBL/GenBank/DDBJ whole genome shotgun (WGS) entry which is preliminary data.</text>
</comment>
<organism evidence="1 2">
    <name type="scientific">Teichococcus vastitatis</name>
    <dbReference type="NCBI Taxonomy" id="2307076"/>
    <lineage>
        <taxon>Bacteria</taxon>
        <taxon>Pseudomonadati</taxon>
        <taxon>Pseudomonadota</taxon>
        <taxon>Alphaproteobacteria</taxon>
        <taxon>Acetobacterales</taxon>
        <taxon>Roseomonadaceae</taxon>
        <taxon>Roseomonas</taxon>
    </lineage>
</organism>